<feature type="transmembrane region" description="Helical" evidence="1">
    <location>
        <begin position="433"/>
        <end position="457"/>
    </location>
</feature>
<feature type="transmembrane region" description="Helical" evidence="1">
    <location>
        <begin position="180"/>
        <end position="200"/>
    </location>
</feature>
<dbReference type="OrthoDB" id="3251871at2759"/>
<accession>A0A9W8DN83</accession>
<dbReference type="AlphaFoldDB" id="A0A9W8DN83"/>
<protein>
    <submittedName>
        <fullName evidence="2">Uncharacterized protein</fullName>
    </submittedName>
</protein>
<comment type="caution">
    <text evidence="2">The sequence shown here is derived from an EMBL/GenBank/DDBJ whole genome shotgun (WGS) entry which is preliminary data.</text>
</comment>
<dbReference type="EMBL" id="JANBPU010000134">
    <property type="protein sequence ID" value="KAJ1915703.1"/>
    <property type="molecule type" value="Genomic_DNA"/>
</dbReference>
<gene>
    <name evidence="2" type="ORF">H4219_004172</name>
</gene>
<evidence type="ECO:0000313" key="3">
    <source>
        <dbReference type="Proteomes" id="UP001150538"/>
    </source>
</evidence>
<name>A0A9W8DN83_9FUNG</name>
<keyword evidence="3" id="KW-1185">Reference proteome</keyword>
<feature type="transmembrane region" description="Helical" evidence="1">
    <location>
        <begin position="63"/>
        <end position="90"/>
    </location>
</feature>
<keyword evidence="1" id="KW-0472">Membrane</keyword>
<evidence type="ECO:0000256" key="1">
    <source>
        <dbReference type="SAM" id="Phobius"/>
    </source>
</evidence>
<organism evidence="2 3">
    <name type="scientific">Mycoemilia scoparia</name>
    <dbReference type="NCBI Taxonomy" id="417184"/>
    <lineage>
        <taxon>Eukaryota</taxon>
        <taxon>Fungi</taxon>
        <taxon>Fungi incertae sedis</taxon>
        <taxon>Zoopagomycota</taxon>
        <taxon>Kickxellomycotina</taxon>
        <taxon>Kickxellomycetes</taxon>
        <taxon>Kickxellales</taxon>
        <taxon>Kickxellaceae</taxon>
        <taxon>Mycoemilia</taxon>
    </lineage>
</organism>
<dbReference type="Proteomes" id="UP001150538">
    <property type="component" value="Unassembled WGS sequence"/>
</dbReference>
<keyword evidence="1" id="KW-1133">Transmembrane helix</keyword>
<feature type="transmembrane region" description="Helical" evidence="1">
    <location>
        <begin position="220"/>
        <end position="248"/>
    </location>
</feature>
<feature type="transmembrane region" description="Helical" evidence="1">
    <location>
        <begin position="146"/>
        <end position="168"/>
    </location>
</feature>
<proteinExistence type="predicted"/>
<evidence type="ECO:0000313" key="2">
    <source>
        <dbReference type="EMBL" id="KAJ1915703.1"/>
    </source>
</evidence>
<sequence length="507" mass="56886">MKKAVVLKRAMVMGKGLLNSWSVQKDANEGDGGSELMSAVLAKFPDENDPKYNTFFNYRLGNWVYVCLGLSISSIILSAVIIAITLWLLFSRHRSNVGMRPSIRLSAWIAVMDIIWQFTRLEKLFSHYMAGLSDIQLRFHKWMGDFSTLATMFLTSCIILQIQLTVLHNRRELALRLSKFYETFSIVVSLVITHPNMYIFEFKWIKRKQLVIKFADATRYQIYTWLGLCGIELVLWAYCLAICIAVAVRVLLPRLRRAVHLETPTPPPMGHVDEKAGICSNKSSLSEQQMPTGDALGASCTKISCKGGMDTGTKTAVLTQNQLRCGVGSQLLVLKEEEEEEVGEAKKNVLIINDYHHQLPIISTATTIARSYTGKRSIADNCRAHTDVNYTATILPPQSSGSLPSLAATATQDKNDIPLAYATKKHCNKLKSAVLRIMLYPLIPIVTHGLTLIVEITHISPSVYIPCYILATIQGILGFMAFVINPNLADFWDSLYRRCLGFENDRR</sequence>
<keyword evidence="1" id="KW-0812">Transmembrane</keyword>
<reference evidence="2" key="1">
    <citation type="submission" date="2022-07" db="EMBL/GenBank/DDBJ databases">
        <title>Phylogenomic reconstructions and comparative analyses of Kickxellomycotina fungi.</title>
        <authorList>
            <person name="Reynolds N.K."/>
            <person name="Stajich J.E."/>
            <person name="Barry K."/>
            <person name="Grigoriev I.V."/>
            <person name="Crous P."/>
            <person name="Smith M.E."/>
        </authorList>
    </citation>
    <scope>NUCLEOTIDE SEQUENCE</scope>
    <source>
        <strain evidence="2">NBRC 100468</strain>
    </source>
</reference>
<feature type="transmembrane region" description="Helical" evidence="1">
    <location>
        <begin position="463"/>
        <end position="484"/>
    </location>
</feature>